<keyword evidence="5 13" id="KW-0812">Transmembrane</keyword>
<gene>
    <name evidence="16" type="ORF">AFUS01_LOCUS14503</name>
</gene>
<dbReference type="OrthoDB" id="6500128at2759"/>
<feature type="transmembrane region" description="Helical" evidence="13">
    <location>
        <begin position="170"/>
        <end position="190"/>
    </location>
</feature>
<keyword evidence="8" id="KW-0067">ATP-binding</keyword>
<name>A0A8J2JS93_9HEXA</name>
<comment type="catalytic activity">
    <reaction evidence="12">
        <text>ATP + H2O + xenobioticSide 1 = ADP + phosphate + xenobioticSide 2.</text>
        <dbReference type="EC" id="7.6.2.2"/>
    </reaction>
</comment>
<evidence type="ECO:0000256" key="12">
    <source>
        <dbReference type="ARBA" id="ARBA00034018"/>
    </source>
</evidence>
<keyword evidence="17" id="KW-1185">Reference proteome</keyword>
<dbReference type="Pfam" id="PF00005">
    <property type="entry name" value="ABC_tran"/>
    <property type="match status" value="2"/>
</dbReference>
<dbReference type="Proteomes" id="UP000708208">
    <property type="component" value="Unassembled WGS sequence"/>
</dbReference>
<dbReference type="PROSITE" id="PS50893">
    <property type="entry name" value="ABC_TRANSPORTER_2"/>
    <property type="match status" value="2"/>
</dbReference>
<feature type="transmembrane region" description="Helical" evidence="13">
    <location>
        <begin position="62"/>
        <end position="83"/>
    </location>
</feature>
<dbReference type="Pfam" id="PF00664">
    <property type="entry name" value="ABC_membrane"/>
    <property type="match status" value="2"/>
</dbReference>
<feature type="transmembrane region" description="Helical" evidence="13">
    <location>
        <begin position="1252"/>
        <end position="1272"/>
    </location>
</feature>
<dbReference type="InterPro" id="IPR003439">
    <property type="entry name" value="ABC_transporter-like_ATP-bd"/>
</dbReference>
<accession>A0A8J2JS93</accession>
<evidence type="ECO:0000256" key="7">
    <source>
        <dbReference type="ARBA" id="ARBA00022741"/>
    </source>
</evidence>
<keyword evidence="4" id="KW-0813">Transport</keyword>
<organism evidence="16 17">
    <name type="scientific">Allacma fusca</name>
    <dbReference type="NCBI Taxonomy" id="39272"/>
    <lineage>
        <taxon>Eukaryota</taxon>
        <taxon>Metazoa</taxon>
        <taxon>Ecdysozoa</taxon>
        <taxon>Arthropoda</taxon>
        <taxon>Hexapoda</taxon>
        <taxon>Collembola</taxon>
        <taxon>Symphypleona</taxon>
        <taxon>Sminthuridae</taxon>
        <taxon>Allacma</taxon>
    </lineage>
</organism>
<evidence type="ECO:0000256" key="8">
    <source>
        <dbReference type="ARBA" id="ARBA00022840"/>
    </source>
</evidence>
<dbReference type="PANTHER" id="PTHR24223:SF330">
    <property type="entry name" value="ATP-BINDING CASSETTE SUB-FAMILY C MEMBER 10"/>
    <property type="match status" value="1"/>
</dbReference>
<dbReference type="CDD" id="cd18605">
    <property type="entry name" value="ABC_6TM_MRP7_D2_like"/>
    <property type="match status" value="1"/>
</dbReference>
<dbReference type="GO" id="GO:0008559">
    <property type="term" value="F:ABC-type xenobiotic transporter activity"/>
    <property type="evidence" value="ECO:0007669"/>
    <property type="project" value="UniProtKB-EC"/>
</dbReference>
<evidence type="ECO:0000256" key="10">
    <source>
        <dbReference type="ARBA" id="ARBA00022989"/>
    </source>
</evidence>
<evidence type="ECO:0000256" key="13">
    <source>
        <dbReference type="SAM" id="Phobius"/>
    </source>
</evidence>
<feature type="transmembrane region" description="Helical" evidence="13">
    <location>
        <begin position="210"/>
        <end position="230"/>
    </location>
</feature>
<feature type="transmembrane region" description="Helical" evidence="13">
    <location>
        <begin position="1036"/>
        <end position="1062"/>
    </location>
</feature>
<evidence type="ECO:0000256" key="6">
    <source>
        <dbReference type="ARBA" id="ARBA00022737"/>
    </source>
</evidence>
<feature type="domain" description="ABC transmembrane type-1" evidence="15">
    <location>
        <begin position="944"/>
        <end position="1280"/>
    </location>
</feature>
<proteinExistence type="inferred from homology"/>
<dbReference type="PANTHER" id="PTHR24223">
    <property type="entry name" value="ATP-BINDING CASSETTE SUB-FAMILY C"/>
    <property type="match status" value="1"/>
</dbReference>
<evidence type="ECO:0000256" key="4">
    <source>
        <dbReference type="ARBA" id="ARBA00022448"/>
    </source>
</evidence>
<evidence type="ECO:0000313" key="16">
    <source>
        <dbReference type="EMBL" id="CAG7725549.1"/>
    </source>
</evidence>
<feature type="transmembrane region" description="Helical" evidence="13">
    <location>
        <begin position="1136"/>
        <end position="1155"/>
    </location>
</feature>
<keyword evidence="11 13" id="KW-0472">Membrane</keyword>
<keyword evidence="9" id="KW-1278">Translocase</keyword>
<dbReference type="SMART" id="SM00382">
    <property type="entry name" value="AAA"/>
    <property type="match status" value="2"/>
</dbReference>
<dbReference type="PROSITE" id="PS00211">
    <property type="entry name" value="ABC_TRANSPORTER_1"/>
    <property type="match status" value="2"/>
</dbReference>
<dbReference type="FunFam" id="3.40.50.300:FF:000973">
    <property type="entry name" value="Multidrug resistance-associated protein 4"/>
    <property type="match status" value="1"/>
</dbReference>
<dbReference type="CDD" id="cd18598">
    <property type="entry name" value="ABC_6TM_MRP7_D1_like"/>
    <property type="match status" value="1"/>
</dbReference>
<dbReference type="FunFam" id="3.40.50.300:FF:000163">
    <property type="entry name" value="Multidrug resistance-associated protein member 4"/>
    <property type="match status" value="1"/>
</dbReference>
<dbReference type="GO" id="GO:0005524">
    <property type="term" value="F:ATP binding"/>
    <property type="evidence" value="ECO:0007669"/>
    <property type="project" value="UniProtKB-KW"/>
</dbReference>
<feature type="transmembrane region" description="Helical" evidence="13">
    <location>
        <begin position="1228"/>
        <end position="1246"/>
    </location>
</feature>
<keyword evidence="10 13" id="KW-1133">Transmembrane helix</keyword>
<dbReference type="InterPro" id="IPR003593">
    <property type="entry name" value="AAA+_ATPase"/>
</dbReference>
<dbReference type="EMBL" id="CAJVCH010123636">
    <property type="protein sequence ID" value="CAG7725549.1"/>
    <property type="molecule type" value="Genomic_DNA"/>
</dbReference>
<feature type="domain" description="ABC transmembrane type-1" evidence="15">
    <location>
        <begin position="354"/>
        <end position="634"/>
    </location>
</feature>
<feature type="transmembrane region" description="Helical" evidence="13">
    <location>
        <begin position="140"/>
        <end position="158"/>
    </location>
</feature>
<dbReference type="GO" id="GO:0016020">
    <property type="term" value="C:membrane"/>
    <property type="evidence" value="ECO:0007669"/>
    <property type="project" value="UniProtKB-SubCell"/>
</dbReference>
<evidence type="ECO:0000313" key="17">
    <source>
        <dbReference type="Proteomes" id="UP000708208"/>
    </source>
</evidence>
<dbReference type="CDD" id="cd03244">
    <property type="entry name" value="ABCC_MRP_domain2"/>
    <property type="match status" value="1"/>
</dbReference>
<evidence type="ECO:0000256" key="11">
    <source>
        <dbReference type="ARBA" id="ARBA00023136"/>
    </source>
</evidence>
<reference evidence="16" key="1">
    <citation type="submission" date="2021-06" db="EMBL/GenBank/DDBJ databases">
        <authorList>
            <person name="Hodson N. C."/>
            <person name="Mongue J. A."/>
            <person name="Jaron S. K."/>
        </authorList>
    </citation>
    <scope>NUCLEOTIDE SEQUENCE</scope>
</reference>
<feature type="transmembrane region" description="Helical" evidence="13">
    <location>
        <begin position="578"/>
        <end position="599"/>
    </location>
</feature>
<keyword evidence="6" id="KW-0677">Repeat</keyword>
<dbReference type="GO" id="GO:0016887">
    <property type="term" value="F:ATP hydrolysis activity"/>
    <property type="evidence" value="ECO:0007669"/>
    <property type="project" value="InterPro"/>
</dbReference>
<feature type="transmembrane region" description="Helical" evidence="13">
    <location>
        <begin position="484"/>
        <end position="505"/>
    </location>
</feature>
<evidence type="ECO:0000259" key="14">
    <source>
        <dbReference type="PROSITE" id="PS50893"/>
    </source>
</evidence>
<protein>
    <recommendedName>
        <fullName evidence="3">ABC-type xenobiotic transporter</fullName>
        <ecNumber evidence="3">7.6.2.2</ecNumber>
    </recommendedName>
</protein>
<dbReference type="InterPro" id="IPR050173">
    <property type="entry name" value="ABC_transporter_C-like"/>
</dbReference>
<dbReference type="FunFam" id="1.20.1560.10:FF:000037">
    <property type="entry name" value="ATP-binding cassette subfamily C member 10"/>
    <property type="match status" value="1"/>
</dbReference>
<comment type="similarity">
    <text evidence="2">Belongs to the ABC transporter superfamily. ABCC family. Conjugate transporter (TC 3.A.1.208) subfamily.</text>
</comment>
<evidence type="ECO:0000256" key="9">
    <source>
        <dbReference type="ARBA" id="ARBA00022967"/>
    </source>
</evidence>
<feature type="transmembrane region" description="Helical" evidence="13">
    <location>
        <begin position="104"/>
        <end position="128"/>
    </location>
</feature>
<evidence type="ECO:0000256" key="5">
    <source>
        <dbReference type="ARBA" id="ARBA00022692"/>
    </source>
</evidence>
<feature type="transmembrane region" description="Helical" evidence="13">
    <location>
        <begin position="392"/>
        <end position="412"/>
    </location>
</feature>
<feature type="domain" description="ABC transporter" evidence="14">
    <location>
        <begin position="670"/>
        <end position="894"/>
    </location>
</feature>
<dbReference type="CDD" id="cd03250">
    <property type="entry name" value="ABCC_MRP_domain1"/>
    <property type="match status" value="1"/>
</dbReference>
<feature type="domain" description="ABC transporter" evidence="14">
    <location>
        <begin position="1317"/>
        <end position="1550"/>
    </location>
</feature>
<dbReference type="EC" id="7.6.2.2" evidence="3"/>
<dbReference type="PROSITE" id="PS50929">
    <property type="entry name" value="ABC_TM1F"/>
    <property type="match status" value="2"/>
</dbReference>
<evidence type="ECO:0000256" key="2">
    <source>
        <dbReference type="ARBA" id="ARBA00009726"/>
    </source>
</evidence>
<keyword evidence="7" id="KW-0547">Nucleotide-binding</keyword>
<evidence type="ECO:0000256" key="3">
    <source>
        <dbReference type="ARBA" id="ARBA00012191"/>
    </source>
</evidence>
<dbReference type="InterPro" id="IPR011527">
    <property type="entry name" value="ABC1_TM_dom"/>
</dbReference>
<comment type="caution">
    <text evidence="16">The sequence shown here is derived from an EMBL/GenBank/DDBJ whole genome shotgun (WGS) entry which is preliminary data.</text>
</comment>
<evidence type="ECO:0000259" key="15">
    <source>
        <dbReference type="PROSITE" id="PS50929"/>
    </source>
</evidence>
<comment type="subcellular location">
    <subcellularLocation>
        <location evidence="1">Membrane</location>
        <topology evidence="1">Multi-pass membrane protein</topology>
    </subcellularLocation>
</comment>
<sequence length="1553" mass="175047">MEEHQLFTLDTSWLQERPTISALNYLSGLCRSYELVDCFLGQLFPEDFSPWDPEREDFSACFLYICLEMPIYGLLAVISAYYMGKRRVSYTCYSAWNNRQSAIIYLRAFIVAVLAIAPDASSMIRVSFLDRVTLVEGFTIAVKTLAWFLHLMFILRLKRGISFNTRGPKPIVVSWLLTAIISAVVLRSRYLSYISGQNMHPSEDNFLLKVWLYTSGTEAVLQGLYFLTLIPGDILLEERHYRAIHNDMRDTHESQAFLNHEDNSYVGFHDDDQEMELGTAKENSNMFEKLFFWWVTPILKKGACGFLRNADDLYELPHDLSTGTVSKYFQLWATKKENSLLKALHVCFGLEFYLIGILKLGSDVLSFCGPILLNMLVSFVEDPDPVDPSLGYYCVGGLFLVTIGAALCNSHFNMCMVEVNLKIKAAVITEIYRKTLNLRKVDVQKFNSGEIINFLSTDTSRIVNSCASFHALWSQPLQVAVSLYLLYLQIGSAFLAGLAFVMILIPINRILAKKIGVLSTKMMKFKDDRVNLMSEILYGIRVVKFHSWERFFTYRINEIREKELSCLKGRKYLDAMCVYFWATTPVLVSVLSFTTYILLGHQLTAAKVFTSIALFNMLINPLNALPWVLNGVVEAWVSIKRVNALLKVEEVPPSLIYDELPEGNVPEDHLVLERGSFQWSTNGFKIHDFNVNVKKNQFVGIVGEVGAGKSSFLLSLLGELEKISGTIAFNDHRDGFGVVLQEAWIQRGTIRANILFGKPYNRIKYRAVIDGCGLTEDLEELEHGDDTLVGDNGLTLSGGQKARIALARAVYQDKDIYLLDDIFSAVDYKVAKQLSQNCLHGLLKDKTRIVCTHHFKFLQSADLVFVLDKGRVINQGTPEDMLPIFYNDDDEPMLNPLGKPSASRTMQIETSYRSRMDNECKQEGSISVEVYRKYIQAVGRGLSVVILLSLLAMQISRNSSDLWLAHWISATSNNATPTPDPRTTTTTTVLPKLFHHLNDTITTNDNYYDIPDNIDSTPEIQEESFFLRGMDPDVKYYFVVFVVIGIINSFMTLGRAFFFAYGSIQGGKRIHKQLIKSVLKAKMSFFDLTPIGRILNRFSSDQGIIDDSLPFIMNILLAQFYGLLGTLFVTCYALPWILVIVIPMLLVANNIQKYYRHTSRQLRRIASVSLSPVYAHFSETLKGLATIRGMRSARRFQDENEEYLEANQKAEYATQAVSQWLSIRLQMIGVFIITGVGLVGVLQHGFQLANSAMLGLAISYALTVTNSLSSFVTSFTETEKEMVAVERVAEYIDTIEAESNIESILSTPYGWPSHGVIAFRNVSLQYKPDSPYALKNINFETRPHEKLGIVGRTGSGKSSLFQALFRMVDSFEGIVNIDTVNTKNLNLKYLRKKLCIIPQDPLIFSGTLRENLDPAGHNRDDILIRALEKCQLRSLVAQLGGLDGYVGESGNLLSVGQKQLLCLARAILSNPKILCIDEATANVDHDTDKIIQATIRSSFGPTTVITIAHRVNTILHSDRVLVMKAGEIAEFDSPQVLLQDKNSYFYQLAHGHS</sequence>
<dbReference type="InterPro" id="IPR017871">
    <property type="entry name" value="ABC_transporter-like_CS"/>
</dbReference>
<evidence type="ECO:0000256" key="1">
    <source>
        <dbReference type="ARBA" id="ARBA00004141"/>
    </source>
</evidence>